<dbReference type="PRINTS" id="PR00094">
    <property type="entry name" value="ADENYLTKNASE"/>
</dbReference>
<evidence type="ECO:0000313" key="4">
    <source>
        <dbReference type="EMBL" id="SUZ97716.1"/>
    </source>
</evidence>
<dbReference type="NCBIfam" id="NF011105">
    <property type="entry name" value="PRK14532.1"/>
    <property type="match status" value="1"/>
</dbReference>
<keyword evidence="3" id="KW-0418">Kinase</keyword>
<dbReference type="NCBIfam" id="NF001381">
    <property type="entry name" value="PRK00279.1-3"/>
    <property type="match status" value="1"/>
</dbReference>
<dbReference type="InterPro" id="IPR027417">
    <property type="entry name" value="P-loop_NTPase"/>
</dbReference>
<dbReference type="HAMAP" id="MF_00235">
    <property type="entry name" value="Adenylate_kinase_Adk"/>
    <property type="match status" value="1"/>
</dbReference>
<dbReference type="EMBL" id="UINC01002535">
    <property type="protein sequence ID" value="SUZ97716.1"/>
    <property type="molecule type" value="Genomic_DNA"/>
</dbReference>
<dbReference type="InterPro" id="IPR000850">
    <property type="entry name" value="Adenylat/UMP-CMP_kin"/>
</dbReference>
<sequence length="186" mass="21231">MRLVFMGPPGVGKGTQAKRLKTHFKIVHLSTGDILREEINTNTRLGEQAKAFMNDGQLVPDDLLLEMMNNRLRQDDCMEGYLLDGFPRTLPQAQGLDSILEDLNQSLDRAVNLTADSDELIRRLILRGQKSGRDDDSPDVIRKRQQVYWDQTAPLIDYYRKQQILIEVNGIGEISEITHRIIKSLT</sequence>
<organism evidence="4">
    <name type="scientific">marine metagenome</name>
    <dbReference type="NCBI Taxonomy" id="408172"/>
    <lineage>
        <taxon>unclassified sequences</taxon>
        <taxon>metagenomes</taxon>
        <taxon>ecological metagenomes</taxon>
    </lineage>
</organism>
<gene>
    <name evidence="4" type="ORF">METZ01_LOCUS50570</name>
</gene>
<dbReference type="GO" id="GO:0019205">
    <property type="term" value="F:nucleobase-containing compound kinase activity"/>
    <property type="evidence" value="ECO:0007669"/>
    <property type="project" value="InterPro"/>
</dbReference>
<dbReference type="SUPFAM" id="SSF52540">
    <property type="entry name" value="P-loop containing nucleoside triphosphate hydrolases"/>
    <property type="match status" value="1"/>
</dbReference>
<dbReference type="NCBIfam" id="NF011104">
    <property type="entry name" value="PRK14531.1"/>
    <property type="match status" value="1"/>
</dbReference>
<protein>
    <recommendedName>
        <fullName evidence="5">Adenylate kinase active site lid domain-containing protein</fullName>
    </recommendedName>
</protein>
<evidence type="ECO:0008006" key="5">
    <source>
        <dbReference type="Google" id="ProtNLM"/>
    </source>
</evidence>
<name>A0A381S0T2_9ZZZZ</name>
<dbReference type="PROSITE" id="PS00113">
    <property type="entry name" value="ADENYLATE_KINASE"/>
    <property type="match status" value="1"/>
</dbReference>
<dbReference type="InterPro" id="IPR033690">
    <property type="entry name" value="Adenylat_kinase_CS"/>
</dbReference>
<evidence type="ECO:0000256" key="2">
    <source>
        <dbReference type="ARBA" id="ARBA00022741"/>
    </source>
</evidence>
<dbReference type="Pfam" id="PF00406">
    <property type="entry name" value="ADK"/>
    <property type="match status" value="1"/>
</dbReference>
<dbReference type="AlphaFoldDB" id="A0A381S0T2"/>
<evidence type="ECO:0000256" key="3">
    <source>
        <dbReference type="ARBA" id="ARBA00022777"/>
    </source>
</evidence>
<keyword evidence="2" id="KW-0547">Nucleotide-binding</keyword>
<dbReference type="NCBIfam" id="NF011101">
    <property type="entry name" value="PRK14528.1"/>
    <property type="match status" value="1"/>
</dbReference>
<dbReference type="NCBIfam" id="NF011100">
    <property type="entry name" value="PRK14527.1"/>
    <property type="match status" value="1"/>
</dbReference>
<proteinExistence type="inferred from homology"/>
<dbReference type="CDD" id="cd01428">
    <property type="entry name" value="ADK"/>
    <property type="match status" value="1"/>
</dbReference>
<accession>A0A381S0T2</accession>
<dbReference type="GO" id="GO:0005524">
    <property type="term" value="F:ATP binding"/>
    <property type="evidence" value="ECO:0007669"/>
    <property type="project" value="InterPro"/>
</dbReference>
<keyword evidence="1" id="KW-0808">Transferase</keyword>
<dbReference type="PANTHER" id="PTHR23359">
    <property type="entry name" value="NUCLEOTIDE KINASE"/>
    <property type="match status" value="1"/>
</dbReference>
<dbReference type="Gene3D" id="3.40.50.300">
    <property type="entry name" value="P-loop containing nucleotide triphosphate hydrolases"/>
    <property type="match status" value="1"/>
</dbReference>
<evidence type="ECO:0000256" key="1">
    <source>
        <dbReference type="ARBA" id="ARBA00022679"/>
    </source>
</evidence>
<reference evidence="4" key="1">
    <citation type="submission" date="2018-05" db="EMBL/GenBank/DDBJ databases">
        <authorList>
            <person name="Lanie J.A."/>
            <person name="Ng W.-L."/>
            <person name="Kazmierczak K.M."/>
            <person name="Andrzejewski T.M."/>
            <person name="Davidsen T.M."/>
            <person name="Wayne K.J."/>
            <person name="Tettelin H."/>
            <person name="Glass J.I."/>
            <person name="Rusch D."/>
            <person name="Podicherti R."/>
            <person name="Tsui H.-C.T."/>
            <person name="Winkler M.E."/>
        </authorList>
    </citation>
    <scope>NUCLEOTIDE SEQUENCE</scope>
</reference>
<dbReference type="GO" id="GO:0006139">
    <property type="term" value="P:nucleobase-containing compound metabolic process"/>
    <property type="evidence" value="ECO:0007669"/>
    <property type="project" value="InterPro"/>
</dbReference>